<evidence type="ECO:0000259" key="9">
    <source>
        <dbReference type="PROSITE" id="PS50109"/>
    </source>
</evidence>
<dbReference type="Pfam" id="PF02518">
    <property type="entry name" value="HATPase_c"/>
    <property type="match status" value="1"/>
</dbReference>
<dbReference type="AlphaFoldDB" id="A0A1V9FPD1"/>
<dbReference type="PANTHER" id="PTHR45436:SF5">
    <property type="entry name" value="SENSOR HISTIDINE KINASE TRCS"/>
    <property type="match status" value="1"/>
</dbReference>
<evidence type="ECO:0000256" key="3">
    <source>
        <dbReference type="ARBA" id="ARBA00022553"/>
    </source>
</evidence>
<dbReference type="PANTHER" id="PTHR45436">
    <property type="entry name" value="SENSOR HISTIDINE KINASE YKOH"/>
    <property type="match status" value="1"/>
</dbReference>
<dbReference type="Pfam" id="PF00512">
    <property type="entry name" value="HisKA"/>
    <property type="match status" value="1"/>
</dbReference>
<dbReference type="InterPro" id="IPR003661">
    <property type="entry name" value="HisK_dim/P_dom"/>
</dbReference>
<feature type="transmembrane region" description="Helical" evidence="8">
    <location>
        <begin position="9"/>
        <end position="31"/>
    </location>
</feature>
<dbReference type="PROSITE" id="PS50109">
    <property type="entry name" value="HIS_KIN"/>
    <property type="match status" value="1"/>
</dbReference>
<keyword evidence="11" id="KW-1185">Reference proteome</keyword>
<dbReference type="SMART" id="SM00388">
    <property type="entry name" value="HisKA"/>
    <property type="match status" value="1"/>
</dbReference>
<proteinExistence type="predicted"/>
<dbReference type="EC" id="2.7.13.3" evidence="2"/>
<evidence type="ECO:0000256" key="4">
    <source>
        <dbReference type="ARBA" id="ARBA00022679"/>
    </source>
</evidence>
<dbReference type="STRING" id="1703345.A3860_34500"/>
<dbReference type="InterPro" id="IPR005467">
    <property type="entry name" value="His_kinase_dom"/>
</dbReference>
<dbReference type="SUPFAM" id="SSF55874">
    <property type="entry name" value="ATPase domain of HSP90 chaperone/DNA topoisomerase II/histidine kinase"/>
    <property type="match status" value="1"/>
</dbReference>
<dbReference type="CDD" id="cd00082">
    <property type="entry name" value="HisKA"/>
    <property type="match status" value="1"/>
</dbReference>
<gene>
    <name evidence="10" type="ORF">A3860_34500</name>
</gene>
<dbReference type="RefSeq" id="WP_158085401.1">
    <property type="nucleotide sequence ID" value="NZ_LVYD01000065.1"/>
</dbReference>
<keyword evidence="6" id="KW-0418">Kinase</keyword>
<evidence type="ECO:0000256" key="8">
    <source>
        <dbReference type="SAM" id="Phobius"/>
    </source>
</evidence>
<keyword evidence="5 8" id="KW-0812">Transmembrane</keyword>
<reference evidence="10 11" key="1">
    <citation type="submission" date="2016-03" db="EMBL/GenBank/DDBJ databases">
        <title>Niastella vici sp. nov., isolated from farmland soil.</title>
        <authorList>
            <person name="Chen L."/>
            <person name="Wang D."/>
            <person name="Yang S."/>
            <person name="Wang G."/>
        </authorList>
    </citation>
    <scope>NUCLEOTIDE SEQUENCE [LARGE SCALE GENOMIC DNA]</scope>
    <source>
        <strain evidence="10 11">DJ57</strain>
    </source>
</reference>
<keyword evidence="8" id="KW-0472">Membrane</keyword>
<name>A0A1V9FPD1_9BACT</name>
<keyword evidence="7 8" id="KW-1133">Transmembrane helix</keyword>
<feature type="transmembrane region" description="Helical" evidence="8">
    <location>
        <begin position="136"/>
        <end position="158"/>
    </location>
</feature>
<dbReference type="Gene3D" id="1.10.287.130">
    <property type="match status" value="1"/>
</dbReference>
<dbReference type="InterPro" id="IPR003594">
    <property type="entry name" value="HATPase_dom"/>
</dbReference>
<protein>
    <recommendedName>
        <fullName evidence="2">histidine kinase</fullName>
        <ecNumber evidence="2">2.7.13.3</ecNumber>
    </recommendedName>
</protein>
<dbReference type="Proteomes" id="UP000192796">
    <property type="component" value="Unassembled WGS sequence"/>
</dbReference>
<dbReference type="Gene3D" id="3.30.565.10">
    <property type="entry name" value="Histidine kinase-like ATPase, C-terminal domain"/>
    <property type="match status" value="1"/>
</dbReference>
<organism evidence="10 11">
    <name type="scientific">Niastella vici</name>
    <dbReference type="NCBI Taxonomy" id="1703345"/>
    <lineage>
        <taxon>Bacteria</taxon>
        <taxon>Pseudomonadati</taxon>
        <taxon>Bacteroidota</taxon>
        <taxon>Chitinophagia</taxon>
        <taxon>Chitinophagales</taxon>
        <taxon>Chitinophagaceae</taxon>
        <taxon>Niastella</taxon>
    </lineage>
</organism>
<evidence type="ECO:0000256" key="1">
    <source>
        <dbReference type="ARBA" id="ARBA00000085"/>
    </source>
</evidence>
<evidence type="ECO:0000313" key="10">
    <source>
        <dbReference type="EMBL" id="OQP60192.1"/>
    </source>
</evidence>
<feature type="domain" description="Histidine kinase" evidence="9">
    <location>
        <begin position="221"/>
        <end position="422"/>
    </location>
</feature>
<comment type="catalytic activity">
    <reaction evidence="1">
        <text>ATP + protein L-histidine = ADP + protein N-phospho-L-histidine.</text>
        <dbReference type="EC" id="2.7.13.3"/>
    </reaction>
</comment>
<evidence type="ECO:0000256" key="2">
    <source>
        <dbReference type="ARBA" id="ARBA00012438"/>
    </source>
</evidence>
<evidence type="ECO:0000256" key="5">
    <source>
        <dbReference type="ARBA" id="ARBA00022692"/>
    </source>
</evidence>
<accession>A0A1V9FPD1</accession>
<dbReference type="EMBL" id="LVYD01000065">
    <property type="protein sequence ID" value="OQP60192.1"/>
    <property type="molecule type" value="Genomic_DNA"/>
</dbReference>
<dbReference type="InterPro" id="IPR036097">
    <property type="entry name" value="HisK_dim/P_sf"/>
</dbReference>
<evidence type="ECO:0000256" key="6">
    <source>
        <dbReference type="ARBA" id="ARBA00022777"/>
    </source>
</evidence>
<evidence type="ECO:0000313" key="11">
    <source>
        <dbReference type="Proteomes" id="UP000192796"/>
    </source>
</evidence>
<dbReference type="GO" id="GO:0000155">
    <property type="term" value="F:phosphorelay sensor kinase activity"/>
    <property type="evidence" value="ECO:0007669"/>
    <property type="project" value="InterPro"/>
</dbReference>
<evidence type="ECO:0000256" key="7">
    <source>
        <dbReference type="ARBA" id="ARBA00022989"/>
    </source>
</evidence>
<dbReference type="SMART" id="SM00387">
    <property type="entry name" value="HATPase_c"/>
    <property type="match status" value="1"/>
</dbReference>
<dbReference type="SUPFAM" id="SSF47384">
    <property type="entry name" value="Homodimeric domain of signal transducing histidine kinase"/>
    <property type="match status" value="1"/>
</dbReference>
<dbReference type="GO" id="GO:0005886">
    <property type="term" value="C:plasma membrane"/>
    <property type="evidence" value="ECO:0007669"/>
    <property type="project" value="TreeGrafter"/>
</dbReference>
<dbReference type="OrthoDB" id="1522504at2"/>
<keyword evidence="4" id="KW-0808">Transferase</keyword>
<dbReference type="InterPro" id="IPR036890">
    <property type="entry name" value="HATPase_C_sf"/>
</dbReference>
<sequence>MKRLLNKTLLYYTVFATIILLLSIPFLYWMMEKLYTDDVDEAILLRKKEFVTNNLRSLRINDIPVWNKFNRDIRILPDTVLSKPKDSIIQEIFFDEMVPEWEPYRVLYTKVQIENQPYILMIQLNLVESEDLIKTIIRLYLGILFSLLLVIFFITRFISNRLWKPFYDTLEKVKQFNLEQHNQPQFTVTKIKEFDQLNASLDKLIRSNLRSYTSQKKFTQNAAHELQTPLAVFQSKLDLLLQDKSLTQAQSVILQSLYEAASRLSRINKNLLLLAKIENNQFTEVSSFRLNELIEQSVPYFTEQATPKELVIEQSIQSDIALQANQGLAEIMLNNLLLNAIRHNIEKGIIEIRVQDRMLEVSNTGGSHALDAGGLFKRFGNSQTDAHNSGLGLAIVKEICDRYGWVVHYRFVLDRHVFSVKF</sequence>
<keyword evidence="3" id="KW-0597">Phosphoprotein</keyword>
<dbReference type="InterPro" id="IPR050428">
    <property type="entry name" value="TCS_sensor_his_kinase"/>
</dbReference>
<comment type="caution">
    <text evidence="10">The sequence shown here is derived from an EMBL/GenBank/DDBJ whole genome shotgun (WGS) entry which is preliminary data.</text>
</comment>